<evidence type="ECO:0000256" key="3">
    <source>
        <dbReference type="ARBA" id="ARBA00022741"/>
    </source>
</evidence>
<dbReference type="InterPro" id="IPR029056">
    <property type="entry name" value="Ribokinase-like"/>
</dbReference>
<keyword evidence="5" id="KW-0067">ATP-binding</keyword>
<dbReference type="Proteomes" id="UP000823868">
    <property type="component" value="Unassembled WGS sequence"/>
</dbReference>
<dbReference type="InterPro" id="IPR002139">
    <property type="entry name" value="Ribo/fructo_kinase"/>
</dbReference>
<feature type="domain" description="Carbohydrate kinase PfkB" evidence="7">
    <location>
        <begin position="1"/>
        <end position="309"/>
    </location>
</feature>
<evidence type="ECO:0000313" key="8">
    <source>
        <dbReference type="EMBL" id="HIY22635.1"/>
    </source>
</evidence>
<evidence type="ECO:0000256" key="2">
    <source>
        <dbReference type="ARBA" id="ARBA00022679"/>
    </source>
</evidence>
<dbReference type="InterPro" id="IPR011611">
    <property type="entry name" value="PfkB_dom"/>
</dbReference>
<dbReference type="PANTHER" id="PTHR43085">
    <property type="entry name" value="HEXOKINASE FAMILY MEMBER"/>
    <property type="match status" value="1"/>
</dbReference>
<accession>A0A9D1YB71</accession>
<dbReference type="GO" id="GO:0006000">
    <property type="term" value="P:fructose metabolic process"/>
    <property type="evidence" value="ECO:0007669"/>
    <property type="project" value="UniProtKB-ARBA"/>
</dbReference>
<evidence type="ECO:0000256" key="5">
    <source>
        <dbReference type="ARBA" id="ARBA00022840"/>
    </source>
</evidence>
<dbReference type="InterPro" id="IPR050306">
    <property type="entry name" value="PfkB_Carbo_kinase"/>
</dbReference>
<dbReference type="Gene3D" id="3.40.1190.20">
    <property type="match status" value="1"/>
</dbReference>
<dbReference type="PRINTS" id="PR00990">
    <property type="entry name" value="RIBOKINASE"/>
</dbReference>
<keyword evidence="4 6" id="KW-0418">Kinase</keyword>
<sequence>MPEIVTMGEALIDLTQTAEDSGHIRHYAAFPGGAPANVAVAAARLGAKAAFIGKVGRDAFGASIRETLTRNQVDVSGLYESGKDLTTLAVVSVDAAGERSFAFYRTPGADTQLTREEAVQAIEAYEERPIFLHFGSVSLTAEPARSATLEAARRARELGILLSYDPNYRANLWPDQETAVARMKEPLSLCHVLKVAEEELELLTGIRDLEAGTRSLYEKYGTPLIVATLGEGGSFYRLGTSTGQVPAQTVQVADTNGAGDTFLGGLLSRLVRCGGLEGLTPEKLERELDFANRAAALTCTRPGAIPAMPVLDEVTGGKEEAAP</sequence>
<evidence type="ECO:0000313" key="9">
    <source>
        <dbReference type="Proteomes" id="UP000823868"/>
    </source>
</evidence>
<evidence type="ECO:0000256" key="4">
    <source>
        <dbReference type="ARBA" id="ARBA00022777"/>
    </source>
</evidence>
<evidence type="ECO:0000259" key="7">
    <source>
        <dbReference type="Pfam" id="PF00294"/>
    </source>
</evidence>
<gene>
    <name evidence="8" type="ORF">H9841_12135</name>
</gene>
<comment type="similarity">
    <text evidence="1 6">Belongs to the carbohydrate kinase PfkB family.</text>
</comment>
<reference evidence="8" key="2">
    <citation type="submission" date="2021-04" db="EMBL/GenBank/DDBJ databases">
        <authorList>
            <person name="Gilroy R."/>
        </authorList>
    </citation>
    <scope>NUCLEOTIDE SEQUENCE</scope>
    <source>
        <strain evidence="8">ChiBcec16_6824</strain>
    </source>
</reference>
<organism evidence="8 9">
    <name type="scientific">Candidatus Flavonifractor merdigallinarum</name>
    <dbReference type="NCBI Taxonomy" id="2838589"/>
    <lineage>
        <taxon>Bacteria</taxon>
        <taxon>Bacillati</taxon>
        <taxon>Bacillota</taxon>
        <taxon>Clostridia</taxon>
        <taxon>Eubacteriales</taxon>
        <taxon>Oscillospiraceae</taxon>
        <taxon>Flavonifractor</taxon>
    </lineage>
</organism>
<keyword evidence="3" id="KW-0547">Nucleotide-binding</keyword>
<dbReference type="AlphaFoldDB" id="A0A9D1YB71"/>
<dbReference type="SUPFAM" id="SSF53613">
    <property type="entry name" value="Ribokinase-like"/>
    <property type="match status" value="1"/>
</dbReference>
<reference evidence="8" key="1">
    <citation type="journal article" date="2021" name="PeerJ">
        <title>Extensive microbial diversity within the chicken gut microbiome revealed by metagenomics and culture.</title>
        <authorList>
            <person name="Gilroy R."/>
            <person name="Ravi A."/>
            <person name="Getino M."/>
            <person name="Pursley I."/>
            <person name="Horton D.L."/>
            <person name="Alikhan N.F."/>
            <person name="Baker D."/>
            <person name="Gharbi K."/>
            <person name="Hall N."/>
            <person name="Watson M."/>
            <person name="Adriaenssens E.M."/>
            <person name="Foster-Nyarko E."/>
            <person name="Jarju S."/>
            <person name="Secka A."/>
            <person name="Antonio M."/>
            <person name="Oren A."/>
            <person name="Chaudhuri R.R."/>
            <person name="La Ragione R."/>
            <person name="Hildebrand F."/>
            <person name="Pallen M.J."/>
        </authorList>
    </citation>
    <scope>NUCLEOTIDE SEQUENCE</scope>
    <source>
        <strain evidence="8">ChiBcec16_6824</strain>
    </source>
</reference>
<proteinExistence type="inferred from homology"/>
<comment type="caution">
    <text evidence="8">The sequence shown here is derived from an EMBL/GenBank/DDBJ whole genome shotgun (WGS) entry which is preliminary data.</text>
</comment>
<dbReference type="CDD" id="cd01167">
    <property type="entry name" value="bac_FRK"/>
    <property type="match status" value="1"/>
</dbReference>
<dbReference type="EMBL" id="DXDX01000218">
    <property type="protein sequence ID" value="HIY22635.1"/>
    <property type="molecule type" value="Genomic_DNA"/>
</dbReference>
<name>A0A9D1YB71_9FIRM</name>
<dbReference type="PANTHER" id="PTHR43085:SF1">
    <property type="entry name" value="PSEUDOURIDINE KINASE-RELATED"/>
    <property type="match status" value="1"/>
</dbReference>
<evidence type="ECO:0000256" key="1">
    <source>
        <dbReference type="ARBA" id="ARBA00010688"/>
    </source>
</evidence>
<evidence type="ECO:0000256" key="6">
    <source>
        <dbReference type="RuleBase" id="RU003704"/>
    </source>
</evidence>
<dbReference type="Pfam" id="PF00294">
    <property type="entry name" value="PfkB"/>
    <property type="match status" value="1"/>
</dbReference>
<dbReference type="GO" id="GO:0008865">
    <property type="term" value="F:fructokinase activity"/>
    <property type="evidence" value="ECO:0007669"/>
    <property type="project" value="UniProtKB-ARBA"/>
</dbReference>
<protein>
    <submittedName>
        <fullName evidence="8">Carbohydrate kinase</fullName>
    </submittedName>
</protein>
<dbReference type="PROSITE" id="PS00584">
    <property type="entry name" value="PFKB_KINASES_2"/>
    <property type="match status" value="1"/>
</dbReference>
<dbReference type="GO" id="GO:0005524">
    <property type="term" value="F:ATP binding"/>
    <property type="evidence" value="ECO:0007669"/>
    <property type="project" value="UniProtKB-KW"/>
</dbReference>
<keyword evidence="2 6" id="KW-0808">Transferase</keyword>
<dbReference type="InterPro" id="IPR002173">
    <property type="entry name" value="Carboh/pur_kinase_PfkB_CS"/>
</dbReference>